<sequence>MSPFLQKRKPGARPAALGTCLAIPFVDLILNEPLNPIEQQGGRERSTRQFQIVTTQPSTTQQVVRLKDYTLWIRGPSRVAISPRADLYHDYAPSRFTNATALGTYLV</sequence>
<protein>
    <submittedName>
        <fullName evidence="1">Uncharacterized protein</fullName>
    </submittedName>
</protein>
<proteinExistence type="predicted"/>
<evidence type="ECO:0000313" key="2">
    <source>
        <dbReference type="Proteomes" id="UP000799779"/>
    </source>
</evidence>
<gene>
    <name evidence="1" type="ORF">P154DRAFT_534927</name>
</gene>
<reference evidence="1" key="1">
    <citation type="journal article" date="2020" name="Stud. Mycol.">
        <title>101 Dothideomycetes genomes: a test case for predicting lifestyles and emergence of pathogens.</title>
        <authorList>
            <person name="Haridas S."/>
            <person name="Albert R."/>
            <person name="Binder M."/>
            <person name="Bloem J."/>
            <person name="Labutti K."/>
            <person name="Salamov A."/>
            <person name="Andreopoulos B."/>
            <person name="Baker S."/>
            <person name="Barry K."/>
            <person name="Bills G."/>
            <person name="Bluhm B."/>
            <person name="Cannon C."/>
            <person name="Castanera R."/>
            <person name="Culley D."/>
            <person name="Daum C."/>
            <person name="Ezra D."/>
            <person name="Gonzalez J."/>
            <person name="Henrissat B."/>
            <person name="Kuo A."/>
            <person name="Liang C."/>
            <person name="Lipzen A."/>
            <person name="Lutzoni F."/>
            <person name="Magnuson J."/>
            <person name="Mondo S."/>
            <person name="Nolan M."/>
            <person name="Ohm R."/>
            <person name="Pangilinan J."/>
            <person name="Park H.-J."/>
            <person name="Ramirez L."/>
            <person name="Alfaro M."/>
            <person name="Sun H."/>
            <person name="Tritt A."/>
            <person name="Yoshinaga Y."/>
            <person name="Zwiers L.-H."/>
            <person name="Turgeon B."/>
            <person name="Goodwin S."/>
            <person name="Spatafora J."/>
            <person name="Crous P."/>
            <person name="Grigoriev I."/>
        </authorList>
    </citation>
    <scope>NUCLEOTIDE SEQUENCE</scope>
    <source>
        <strain evidence="1">CBS 123094</strain>
    </source>
</reference>
<dbReference type="Proteomes" id="UP000799779">
    <property type="component" value="Unassembled WGS sequence"/>
</dbReference>
<name>A0A6A5WF81_9PLEO</name>
<accession>A0A6A5WF81</accession>
<dbReference type="AlphaFoldDB" id="A0A6A5WF81"/>
<dbReference type="EMBL" id="ML977590">
    <property type="protein sequence ID" value="KAF2000272.1"/>
    <property type="molecule type" value="Genomic_DNA"/>
</dbReference>
<organism evidence="1 2">
    <name type="scientific">Amniculicola lignicola CBS 123094</name>
    <dbReference type="NCBI Taxonomy" id="1392246"/>
    <lineage>
        <taxon>Eukaryota</taxon>
        <taxon>Fungi</taxon>
        <taxon>Dikarya</taxon>
        <taxon>Ascomycota</taxon>
        <taxon>Pezizomycotina</taxon>
        <taxon>Dothideomycetes</taxon>
        <taxon>Pleosporomycetidae</taxon>
        <taxon>Pleosporales</taxon>
        <taxon>Amniculicolaceae</taxon>
        <taxon>Amniculicola</taxon>
    </lineage>
</organism>
<keyword evidence="2" id="KW-1185">Reference proteome</keyword>
<evidence type="ECO:0000313" key="1">
    <source>
        <dbReference type="EMBL" id="KAF2000272.1"/>
    </source>
</evidence>